<evidence type="ECO:0000256" key="2">
    <source>
        <dbReference type="SAM" id="SignalP"/>
    </source>
</evidence>
<protein>
    <submittedName>
        <fullName evidence="3">Uncharacterized protein</fullName>
    </submittedName>
</protein>
<dbReference type="AlphaFoldDB" id="A0A0G4HST6"/>
<dbReference type="EMBL" id="CDMZ01003750">
    <property type="protein sequence ID" value="CEM47459.1"/>
    <property type="molecule type" value="Genomic_DNA"/>
</dbReference>
<feature type="compositionally biased region" description="Basic and acidic residues" evidence="1">
    <location>
        <begin position="62"/>
        <end position="75"/>
    </location>
</feature>
<feature type="chain" id="PRO_5005192170" evidence="2">
    <location>
        <begin position="25"/>
        <end position="97"/>
    </location>
</feature>
<evidence type="ECO:0000256" key="1">
    <source>
        <dbReference type="SAM" id="MobiDB-lite"/>
    </source>
</evidence>
<organism evidence="3">
    <name type="scientific">Chromera velia CCMP2878</name>
    <dbReference type="NCBI Taxonomy" id="1169474"/>
    <lineage>
        <taxon>Eukaryota</taxon>
        <taxon>Sar</taxon>
        <taxon>Alveolata</taxon>
        <taxon>Colpodellida</taxon>
        <taxon>Chromeraceae</taxon>
        <taxon>Chromera</taxon>
    </lineage>
</organism>
<sequence>MFMRNHSSPWHLFKSMFTDFVSVALELVLPPGSLWWASGGDDGESALMTTFPTAAAFASSELHTESTGRLGDVDGSKANVEPAKEPMKAGRRRNSIT</sequence>
<evidence type="ECO:0000313" key="3">
    <source>
        <dbReference type="EMBL" id="CEM47459.1"/>
    </source>
</evidence>
<reference evidence="3" key="1">
    <citation type="submission" date="2014-11" db="EMBL/GenBank/DDBJ databases">
        <authorList>
            <person name="Otto D Thomas"/>
            <person name="Naeem Raeece"/>
        </authorList>
    </citation>
    <scope>NUCLEOTIDE SEQUENCE</scope>
</reference>
<feature type="region of interest" description="Disordered" evidence="1">
    <location>
        <begin position="62"/>
        <end position="97"/>
    </location>
</feature>
<gene>
    <name evidence="3" type="ORF">Cvel_1326</name>
</gene>
<proteinExistence type="predicted"/>
<dbReference type="VEuPathDB" id="CryptoDB:Cvel_1326"/>
<name>A0A0G4HST6_9ALVE</name>
<keyword evidence="2" id="KW-0732">Signal</keyword>
<accession>A0A0G4HST6</accession>
<feature type="signal peptide" evidence="2">
    <location>
        <begin position="1"/>
        <end position="24"/>
    </location>
</feature>